<feature type="region of interest" description="Disordered" evidence="2">
    <location>
        <begin position="498"/>
        <end position="528"/>
    </location>
</feature>
<evidence type="ECO:0000256" key="1">
    <source>
        <dbReference type="PROSITE-ProRule" id="PRU00103"/>
    </source>
</evidence>
<feature type="transmembrane region" description="Helical" evidence="3">
    <location>
        <begin position="101"/>
        <end position="119"/>
    </location>
</feature>
<protein>
    <recommendedName>
        <fullName evidence="6">LisH domain and HEAT repeat-containing protein</fullName>
    </recommendedName>
</protein>
<feature type="transmembrane region" description="Helical" evidence="3">
    <location>
        <begin position="235"/>
        <end position="257"/>
    </location>
</feature>
<name>A0A371ELR6_MUCPR</name>
<dbReference type="PROSITE" id="PS50077">
    <property type="entry name" value="HEAT_REPEAT"/>
    <property type="match status" value="1"/>
</dbReference>
<keyword evidence="3" id="KW-0472">Membrane</keyword>
<comment type="caution">
    <text evidence="4">The sequence shown here is derived from an EMBL/GenBank/DDBJ whole genome shotgun (WGS) entry which is preliminary data.</text>
</comment>
<dbReference type="GO" id="GO:0032367">
    <property type="term" value="P:intracellular cholesterol transport"/>
    <property type="evidence" value="ECO:0007669"/>
    <property type="project" value="InterPro"/>
</dbReference>
<evidence type="ECO:0000256" key="2">
    <source>
        <dbReference type="SAM" id="MobiDB-lite"/>
    </source>
</evidence>
<dbReference type="PANTHER" id="PTHR32059:SF1">
    <property type="entry name" value="LISH DOMAIN AND HEAT REPEAT KIAA1468-LIKE PROTEIN"/>
    <property type="match status" value="1"/>
</dbReference>
<gene>
    <name evidence="4" type="ORF">CR513_54190</name>
</gene>
<keyword evidence="3" id="KW-0812">Transmembrane</keyword>
<dbReference type="SUPFAM" id="SSF48371">
    <property type="entry name" value="ARM repeat"/>
    <property type="match status" value="1"/>
</dbReference>
<dbReference type="GO" id="GO:0005802">
    <property type="term" value="C:trans-Golgi network"/>
    <property type="evidence" value="ECO:0007669"/>
    <property type="project" value="InterPro"/>
</dbReference>
<dbReference type="InterPro" id="IPR016024">
    <property type="entry name" value="ARM-type_fold"/>
</dbReference>
<dbReference type="STRING" id="157652.A0A371ELR6"/>
<dbReference type="AlphaFoldDB" id="A0A371ELR6"/>
<evidence type="ECO:0000313" key="4">
    <source>
        <dbReference type="EMBL" id="RDX66987.1"/>
    </source>
</evidence>
<dbReference type="Gene3D" id="1.25.10.10">
    <property type="entry name" value="Leucine-rich Repeat Variant"/>
    <property type="match status" value="1"/>
</dbReference>
<evidence type="ECO:0000313" key="5">
    <source>
        <dbReference type="Proteomes" id="UP000257109"/>
    </source>
</evidence>
<dbReference type="InterPro" id="IPR011989">
    <property type="entry name" value="ARM-like"/>
</dbReference>
<feature type="repeat" description="HEAT" evidence="1">
    <location>
        <begin position="281"/>
        <end position="319"/>
    </location>
</feature>
<keyword evidence="5" id="KW-1185">Reference proteome</keyword>
<feature type="non-terminal residue" evidence="4">
    <location>
        <position position="1"/>
    </location>
</feature>
<sequence>MESHLHALGERERWNIDVLLRMLVELLPLVHQKAIETCPFSSTVESTQVVFSTTLLELYARGHVEWDAFEWMHVECFPKLIQLACLLPWKEDNLRSRISKVPCLSFLFVYFVLYFLLSVSERFGDSYMTCIMLPTFLTAVGDDADLTFFPSAIHSRIKGNDSSIILSLVGLRPRSVVAEKLSTLCVLPLLLAGVLSAPGKRKQLEEYSRKLLVEDNSKENLPTNRTPEIINAVRFIWFVYHTSIIFIFKKLIVFLLVRSHINAKADIEVPYIDAKVASTHALPALVTLGSDQNLNVKCASIDAFGAVAQRFKNEMIVDKIRVQMGAFLEDGSHEATIAVIRALVVAVPQTTERLRDYILNCFVWKGKCSEISLKLCHLFLNLDVHLLSKISQLTAVPIATSSDLTRRQERADAFCEAIRALDATDLPATSVRDFLLPATQNLLKDLDALDPAHKEALEIIMKERSGTSFGGASKSISSHLGLGSSVSNFFGESGLLGKKESPEAAQSERVVSPKTATSQAQAQSEDTRFRRIMLGHFGDILRTKGKSLDETQNQ</sequence>
<dbReference type="InterPro" id="IPR040362">
    <property type="entry name" value="RELCH"/>
</dbReference>
<dbReference type="OrthoDB" id="1695393at2759"/>
<evidence type="ECO:0008006" key="6">
    <source>
        <dbReference type="Google" id="ProtNLM"/>
    </source>
</evidence>
<feature type="compositionally biased region" description="Polar residues" evidence="2">
    <location>
        <begin position="514"/>
        <end position="524"/>
    </location>
</feature>
<reference evidence="4" key="1">
    <citation type="submission" date="2018-05" db="EMBL/GenBank/DDBJ databases">
        <title>Draft genome of Mucuna pruriens seed.</title>
        <authorList>
            <person name="Nnadi N.E."/>
            <person name="Vos R."/>
            <person name="Hasami M.H."/>
            <person name="Devisetty U.K."/>
            <person name="Aguiy J.C."/>
        </authorList>
    </citation>
    <scope>NUCLEOTIDE SEQUENCE [LARGE SCALE GENOMIC DNA]</scope>
    <source>
        <strain evidence="4">JCA_2017</strain>
    </source>
</reference>
<dbReference type="EMBL" id="QJKJ01013169">
    <property type="protein sequence ID" value="RDX66987.1"/>
    <property type="molecule type" value="Genomic_DNA"/>
</dbReference>
<evidence type="ECO:0000256" key="3">
    <source>
        <dbReference type="SAM" id="Phobius"/>
    </source>
</evidence>
<dbReference type="Proteomes" id="UP000257109">
    <property type="component" value="Unassembled WGS sequence"/>
</dbReference>
<organism evidence="4 5">
    <name type="scientific">Mucuna pruriens</name>
    <name type="common">Velvet bean</name>
    <name type="synonym">Dolichos pruriens</name>
    <dbReference type="NCBI Taxonomy" id="157652"/>
    <lineage>
        <taxon>Eukaryota</taxon>
        <taxon>Viridiplantae</taxon>
        <taxon>Streptophyta</taxon>
        <taxon>Embryophyta</taxon>
        <taxon>Tracheophyta</taxon>
        <taxon>Spermatophyta</taxon>
        <taxon>Magnoliopsida</taxon>
        <taxon>eudicotyledons</taxon>
        <taxon>Gunneridae</taxon>
        <taxon>Pentapetalae</taxon>
        <taxon>rosids</taxon>
        <taxon>fabids</taxon>
        <taxon>Fabales</taxon>
        <taxon>Fabaceae</taxon>
        <taxon>Papilionoideae</taxon>
        <taxon>50 kb inversion clade</taxon>
        <taxon>NPAAA clade</taxon>
        <taxon>indigoferoid/millettioid clade</taxon>
        <taxon>Phaseoleae</taxon>
        <taxon>Mucuna</taxon>
    </lineage>
</organism>
<dbReference type="PANTHER" id="PTHR32059">
    <property type="entry name" value="RAB11-BINDING PROTEIN RELCH"/>
    <property type="match status" value="1"/>
</dbReference>
<accession>A0A371ELR6</accession>
<keyword evidence="3" id="KW-1133">Transmembrane helix</keyword>
<proteinExistence type="predicted"/>
<dbReference type="InterPro" id="IPR021133">
    <property type="entry name" value="HEAT_type_2"/>
</dbReference>
<dbReference type="GO" id="GO:0055037">
    <property type="term" value="C:recycling endosome"/>
    <property type="evidence" value="ECO:0007669"/>
    <property type="project" value="TreeGrafter"/>
</dbReference>